<dbReference type="Gene3D" id="1.10.260.40">
    <property type="entry name" value="lambda repressor-like DNA-binding domains"/>
    <property type="match status" value="1"/>
</dbReference>
<accession>A0AAJ1AI23</accession>
<reference evidence="1 2" key="1">
    <citation type="journal article" date="2021" name="bioRxiv">
        <title>Unraveling nitrogen, sulfur and carbon metabolic pathways and microbial community transcriptional responses to substrate deprivation and toxicity stresses in a bioreactor mimicking anoxic brackish coastal sediment conditions.</title>
        <authorList>
            <person name="Martins P.D."/>
            <person name="Echeveste M.J."/>
            <person name="Arshad A."/>
            <person name="Kurth J."/>
            <person name="Ouboter H."/>
            <person name="Jetten M.S.M."/>
            <person name="Welte C.U."/>
        </authorList>
    </citation>
    <scope>NUCLEOTIDE SEQUENCE [LARGE SCALE GENOMIC DNA]</scope>
    <source>
        <strain evidence="1">MAG_38</strain>
    </source>
</reference>
<evidence type="ECO:0000313" key="2">
    <source>
        <dbReference type="Proteomes" id="UP001197609"/>
    </source>
</evidence>
<protein>
    <submittedName>
        <fullName evidence="1">Helix-turn-helix domain-containing protein</fullName>
    </submittedName>
</protein>
<organism evidence="1 2">
    <name type="scientific">Candidatus Methylomirabilis tolerans</name>
    <dbReference type="NCBI Taxonomy" id="3123416"/>
    <lineage>
        <taxon>Bacteria</taxon>
        <taxon>Candidatus Methylomirabilota</taxon>
        <taxon>Candidatus Methylomirabilia</taxon>
        <taxon>Candidatus Methylomirabilales</taxon>
        <taxon>Candidatus Methylomirabilaceae</taxon>
        <taxon>Candidatus Methylomirabilis</taxon>
    </lineage>
</organism>
<name>A0AAJ1AI23_9BACT</name>
<comment type="caution">
    <text evidence="1">The sequence shown here is derived from an EMBL/GenBank/DDBJ whole genome shotgun (WGS) entry which is preliminary data.</text>
</comment>
<dbReference type="InterPro" id="IPR010982">
    <property type="entry name" value="Lambda_DNA-bd_dom_sf"/>
</dbReference>
<evidence type="ECO:0000313" key="1">
    <source>
        <dbReference type="EMBL" id="MBZ0160115.1"/>
    </source>
</evidence>
<dbReference type="AlphaFoldDB" id="A0AAJ1AI23"/>
<dbReference type="EMBL" id="JAIOIU010000102">
    <property type="protein sequence ID" value="MBZ0160115.1"/>
    <property type="molecule type" value="Genomic_DNA"/>
</dbReference>
<dbReference type="SUPFAM" id="SSF47413">
    <property type="entry name" value="lambda repressor-like DNA-binding domains"/>
    <property type="match status" value="1"/>
</dbReference>
<dbReference type="GO" id="GO:0003677">
    <property type="term" value="F:DNA binding"/>
    <property type="evidence" value="ECO:0007669"/>
    <property type="project" value="InterPro"/>
</dbReference>
<gene>
    <name evidence="1" type="ORF">K8G79_08280</name>
</gene>
<proteinExistence type="predicted"/>
<sequence>MSKKRIGSSIDDFLKEEGIFEEAQAKAIKEVVAWQLADAMKKQHISKNKMATLLKTSRSQVDRLLDPTRDITLSSLQRAALMVGRRISIELV</sequence>
<dbReference type="Proteomes" id="UP001197609">
    <property type="component" value="Unassembled WGS sequence"/>
</dbReference>